<name>A0A5C6G2G5_9PLAN</name>
<protein>
    <submittedName>
        <fullName evidence="2">Uncharacterized protein</fullName>
    </submittedName>
</protein>
<comment type="caution">
    <text evidence="2">The sequence shown here is derived from an EMBL/GenBank/DDBJ whole genome shotgun (WGS) entry which is preliminary data.</text>
</comment>
<accession>A0A5C6G2G5</accession>
<dbReference type="AlphaFoldDB" id="A0A5C6G2G5"/>
<feature type="region of interest" description="Disordered" evidence="1">
    <location>
        <begin position="58"/>
        <end position="78"/>
    </location>
</feature>
<evidence type="ECO:0000256" key="1">
    <source>
        <dbReference type="SAM" id="MobiDB-lite"/>
    </source>
</evidence>
<dbReference type="EMBL" id="SJPZ01000001">
    <property type="protein sequence ID" value="TWU67580.1"/>
    <property type="molecule type" value="Genomic_DNA"/>
</dbReference>
<sequence>MRCHFCRERDAVDPHFRVHDGFVPICETCRRLSIPAKNYQPSVGDCCCVTINFNSEQETAGTGDDDARPHEEKQSVRV</sequence>
<reference evidence="2 3" key="1">
    <citation type="submission" date="2019-02" db="EMBL/GenBank/DDBJ databases">
        <title>Deep-cultivation of Planctomycetes and their phenomic and genomic characterization uncovers novel biology.</title>
        <authorList>
            <person name="Wiegand S."/>
            <person name="Jogler M."/>
            <person name="Boedeker C."/>
            <person name="Pinto D."/>
            <person name="Vollmers J."/>
            <person name="Rivas-Marin E."/>
            <person name="Kohn T."/>
            <person name="Peeters S.H."/>
            <person name="Heuer A."/>
            <person name="Rast P."/>
            <person name="Oberbeckmann S."/>
            <person name="Bunk B."/>
            <person name="Jeske O."/>
            <person name="Meyerdierks A."/>
            <person name="Storesund J.E."/>
            <person name="Kallscheuer N."/>
            <person name="Luecker S."/>
            <person name="Lage O.M."/>
            <person name="Pohl T."/>
            <person name="Merkel B.J."/>
            <person name="Hornburger P."/>
            <person name="Mueller R.-W."/>
            <person name="Bruemmer F."/>
            <person name="Labrenz M."/>
            <person name="Spormann A.M."/>
            <person name="Op Den Camp H."/>
            <person name="Overmann J."/>
            <person name="Amann R."/>
            <person name="Jetten M.S.M."/>
            <person name="Mascher T."/>
            <person name="Medema M.H."/>
            <person name="Devos D.P."/>
            <person name="Kaster A.-K."/>
            <person name="Ovreas L."/>
            <person name="Rohde M."/>
            <person name="Galperin M.Y."/>
            <person name="Jogler C."/>
        </authorList>
    </citation>
    <scope>NUCLEOTIDE SEQUENCE [LARGE SCALE GENOMIC DNA]</scope>
    <source>
        <strain evidence="2 3">V7</strain>
    </source>
</reference>
<evidence type="ECO:0000313" key="2">
    <source>
        <dbReference type="EMBL" id="TWU67580.1"/>
    </source>
</evidence>
<proteinExistence type="predicted"/>
<dbReference type="Proteomes" id="UP000316476">
    <property type="component" value="Unassembled WGS sequence"/>
</dbReference>
<feature type="compositionally biased region" description="Basic and acidic residues" evidence="1">
    <location>
        <begin position="65"/>
        <end position="78"/>
    </location>
</feature>
<organism evidence="2 3">
    <name type="scientific">Crateriforma conspicua</name>
    <dbReference type="NCBI Taxonomy" id="2527996"/>
    <lineage>
        <taxon>Bacteria</taxon>
        <taxon>Pseudomonadati</taxon>
        <taxon>Planctomycetota</taxon>
        <taxon>Planctomycetia</taxon>
        <taxon>Planctomycetales</taxon>
        <taxon>Planctomycetaceae</taxon>
        <taxon>Crateriforma</taxon>
    </lineage>
</organism>
<evidence type="ECO:0000313" key="3">
    <source>
        <dbReference type="Proteomes" id="UP000316476"/>
    </source>
</evidence>
<gene>
    <name evidence="2" type="ORF">V7x_31550</name>
</gene>